<dbReference type="EMBL" id="BAAACF010000001">
    <property type="protein sequence ID" value="GAA0718027.1"/>
    <property type="molecule type" value="Genomic_DNA"/>
</dbReference>
<organism evidence="2 3">
    <name type="scientific">Clostridium malenominatum</name>
    <dbReference type="NCBI Taxonomy" id="1539"/>
    <lineage>
        <taxon>Bacteria</taxon>
        <taxon>Bacillati</taxon>
        <taxon>Bacillota</taxon>
        <taxon>Clostridia</taxon>
        <taxon>Eubacteriales</taxon>
        <taxon>Clostridiaceae</taxon>
        <taxon>Clostridium</taxon>
    </lineage>
</organism>
<keyword evidence="3" id="KW-1185">Reference proteome</keyword>
<sequence length="107" mass="12213">MSKKKHRRKREENNNSDNNNNNIMDLLNNIDEDQISSLLSNFNLGNLGNLGNMNNSGINNNNINLNNVEKDETLQLLYAIKPMVNAERGAIIEKIIQLYSIGRMLKK</sequence>
<protein>
    <submittedName>
        <fullName evidence="2">Uncharacterized protein</fullName>
    </submittedName>
</protein>
<dbReference type="RefSeq" id="WP_343766024.1">
    <property type="nucleotide sequence ID" value="NZ_BAAACF010000001.1"/>
</dbReference>
<comment type="caution">
    <text evidence="2">The sequence shown here is derived from an EMBL/GenBank/DDBJ whole genome shotgun (WGS) entry which is preliminary data.</text>
</comment>
<feature type="region of interest" description="Disordered" evidence="1">
    <location>
        <begin position="1"/>
        <end position="23"/>
    </location>
</feature>
<proteinExistence type="predicted"/>
<accession>A0ABP3TU38</accession>
<evidence type="ECO:0000313" key="3">
    <source>
        <dbReference type="Proteomes" id="UP001500339"/>
    </source>
</evidence>
<name>A0ABP3TU38_9CLOT</name>
<evidence type="ECO:0000256" key="1">
    <source>
        <dbReference type="SAM" id="MobiDB-lite"/>
    </source>
</evidence>
<evidence type="ECO:0000313" key="2">
    <source>
        <dbReference type="EMBL" id="GAA0718027.1"/>
    </source>
</evidence>
<gene>
    <name evidence="2" type="ORF">GCM10008905_04250</name>
</gene>
<dbReference type="Proteomes" id="UP001500339">
    <property type="component" value="Unassembled WGS sequence"/>
</dbReference>
<reference evidence="3" key="1">
    <citation type="journal article" date="2019" name="Int. J. Syst. Evol. Microbiol.">
        <title>The Global Catalogue of Microorganisms (GCM) 10K type strain sequencing project: providing services to taxonomists for standard genome sequencing and annotation.</title>
        <authorList>
            <consortium name="The Broad Institute Genomics Platform"/>
            <consortium name="The Broad Institute Genome Sequencing Center for Infectious Disease"/>
            <person name="Wu L."/>
            <person name="Ma J."/>
        </authorList>
    </citation>
    <scope>NUCLEOTIDE SEQUENCE [LARGE SCALE GENOMIC DNA]</scope>
    <source>
        <strain evidence="3">JCM 1405</strain>
    </source>
</reference>